<gene>
    <name evidence="5" type="ORF">L6773_09470</name>
</gene>
<dbReference type="Gene3D" id="3.40.50.1450">
    <property type="entry name" value="HybD-like"/>
    <property type="match status" value="1"/>
</dbReference>
<dbReference type="GO" id="GO:0006508">
    <property type="term" value="P:proteolysis"/>
    <property type="evidence" value="ECO:0007669"/>
    <property type="project" value="UniProtKB-KW"/>
</dbReference>
<dbReference type="SUPFAM" id="SSF53163">
    <property type="entry name" value="HybD-like"/>
    <property type="match status" value="1"/>
</dbReference>
<accession>A0ABS9KD65</accession>
<reference evidence="5" key="1">
    <citation type="submission" date="2022-01" db="EMBL/GenBank/DDBJ databases">
        <authorList>
            <person name="Wang Y."/>
        </authorList>
    </citation>
    <scope>NUCLEOTIDE SEQUENCE</scope>
    <source>
        <strain evidence="5">WB101</strain>
    </source>
</reference>
<comment type="caution">
    <text evidence="5">The sequence shown here is derived from an EMBL/GenBank/DDBJ whole genome shotgun (WGS) entry which is preliminary data.</text>
</comment>
<evidence type="ECO:0000256" key="4">
    <source>
        <dbReference type="ARBA" id="ARBA00022801"/>
    </source>
</evidence>
<keyword evidence="6" id="KW-1185">Reference proteome</keyword>
<keyword evidence="4" id="KW-0378">Hydrolase</keyword>
<comment type="similarity">
    <text evidence="1">Belongs to the peptidase A31 family.</text>
</comment>
<evidence type="ECO:0000313" key="6">
    <source>
        <dbReference type="Proteomes" id="UP001165366"/>
    </source>
</evidence>
<keyword evidence="2 5" id="KW-0645">Protease</keyword>
<name>A0ABS9KD65_9BACT</name>
<dbReference type="PANTHER" id="PTHR30302">
    <property type="entry name" value="HYDROGENASE 1 MATURATION PROTEASE"/>
    <property type="match status" value="1"/>
</dbReference>
<dbReference type="Proteomes" id="UP001165366">
    <property type="component" value="Unassembled WGS sequence"/>
</dbReference>
<dbReference type="EMBL" id="JAKLWS010000010">
    <property type="protein sequence ID" value="MCG2588794.1"/>
    <property type="molecule type" value="Genomic_DNA"/>
</dbReference>
<dbReference type="InterPro" id="IPR000671">
    <property type="entry name" value="Peptidase_A31"/>
</dbReference>
<proteinExistence type="inferred from homology"/>
<sequence length="170" mass="18458">MGSKTDILIIGIGNPYRHDDGVGFFVIDALENKGVDAETRRIKPDGYSLLEAWKGRELVIIVDAARGIGPVGTVRYFNALNDEIQAELSPVSTHSLSLPETLFLGKTLNQLPNNLWIYAIEAGELGHGTDLSPEVRKAALNVALEIETLIKEYPELYQAAGSALKVGLKS</sequence>
<reference evidence="5" key="2">
    <citation type="submission" date="2024-05" db="EMBL/GenBank/DDBJ databases">
        <title>Rhodohalobacter halophilus gen. nov., sp. nov., a moderately halophilic member of the family Balneolaceae.</title>
        <authorList>
            <person name="Xia J."/>
        </authorList>
    </citation>
    <scope>NUCLEOTIDE SEQUENCE</scope>
    <source>
        <strain evidence="5">WB101</strain>
    </source>
</reference>
<organism evidence="5 6">
    <name type="scientific">Rhodohalobacter sulfatireducens</name>
    <dbReference type="NCBI Taxonomy" id="2911366"/>
    <lineage>
        <taxon>Bacteria</taxon>
        <taxon>Pseudomonadati</taxon>
        <taxon>Balneolota</taxon>
        <taxon>Balneolia</taxon>
        <taxon>Balneolales</taxon>
        <taxon>Balneolaceae</taxon>
        <taxon>Rhodohalobacter</taxon>
    </lineage>
</organism>
<evidence type="ECO:0000256" key="2">
    <source>
        <dbReference type="ARBA" id="ARBA00022670"/>
    </source>
</evidence>
<dbReference type="RefSeq" id="WP_237853737.1">
    <property type="nucleotide sequence ID" value="NZ_JAKLWS010000010.1"/>
</dbReference>
<dbReference type="GO" id="GO:0008233">
    <property type="term" value="F:peptidase activity"/>
    <property type="evidence" value="ECO:0007669"/>
    <property type="project" value="UniProtKB-KW"/>
</dbReference>
<dbReference type="PANTHER" id="PTHR30302:SF1">
    <property type="entry name" value="HYDROGENASE 2 MATURATION PROTEASE"/>
    <property type="match status" value="1"/>
</dbReference>
<evidence type="ECO:0000256" key="1">
    <source>
        <dbReference type="ARBA" id="ARBA00006814"/>
    </source>
</evidence>
<evidence type="ECO:0000313" key="5">
    <source>
        <dbReference type="EMBL" id="MCG2588794.1"/>
    </source>
</evidence>
<keyword evidence="3" id="KW-0064">Aspartyl protease</keyword>
<dbReference type="Pfam" id="PF01750">
    <property type="entry name" value="HycI"/>
    <property type="match status" value="1"/>
</dbReference>
<dbReference type="CDD" id="cd00518">
    <property type="entry name" value="H2MP"/>
    <property type="match status" value="1"/>
</dbReference>
<dbReference type="NCBIfam" id="TIGR00072">
    <property type="entry name" value="hydrog_prot"/>
    <property type="match status" value="1"/>
</dbReference>
<dbReference type="InterPro" id="IPR023430">
    <property type="entry name" value="Pept_HybD-like_dom_sf"/>
</dbReference>
<protein>
    <submittedName>
        <fullName evidence="5">Hydrogenase maturation protease</fullName>
    </submittedName>
</protein>
<evidence type="ECO:0000256" key="3">
    <source>
        <dbReference type="ARBA" id="ARBA00022750"/>
    </source>
</evidence>